<evidence type="ECO:0000313" key="2">
    <source>
        <dbReference type="EMBL" id="SVB35629.1"/>
    </source>
</evidence>
<protein>
    <recommendedName>
        <fullName evidence="1">Peptidase M28 domain-containing protein</fullName>
    </recommendedName>
</protein>
<organism evidence="2">
    <name type="scientific">marine metagenome</name>
    <dbReference type="NCBI Taxonomy" id="408172"/>
    <lineage>
        <taxon>unclassified sequences</taxon>
        <taxon>metagenomes</taxon>
        <taxon>ecological metagenomes</taxon>
    </lineage>
</organism>
<evidence type="ECO:0000259" key="1">
    <source>
        <dbReference type="Pfam" id="PF04389"/>
    </source>
</evidence>
<accession>A0A382DBS8</accession>
<name>A0A382DBS8_9ZZZZ</name>
<proteinExistence type="predicted"/>
<sequence length="144" mass="16551">MRDHLFHLSADPLPFRKLNYTIPGHDRCTLYEADDYIVGQLQNCGYEVKQEGVVVQAFRTDRSRPMPHQFSHPEREDPSYTAYNLYARMTGTRLPAEYLVVIAHKDSQSWTDSPGAYDNASDTAAVLEMARALSSYESKRSIWF</sequence>
<feature type="domain" description="Peptidase M28" evidence="1">
    <location>
        <begin position="84"/>
        <end position="144"/>
    </location>
</feature>
<dbReference type="EMBL" id="UINC01038513">
    <property type="protein sequence ID" value="SVB35629.1"/>
    <property type="molecule type" value="Genomic_DNA"/>
</dbReference>
<dbReference type="InterPro" id="IPR007484">
    <property type="entry name" value="Peptidase_M28"/>
</dbReference>
<dbReference type="SUPFAM" id="SSF53187">
    <property type="entry name" value="Zn-dependent exopeptidases"/>
    <property type="match status" value="1"/>
</dbReference>
<dbReference type="Pfam" id="PF04389">
    <property type="entry name" value="Peptidase_M28"/>
    <property type="match status" value="1"/>
</dbReference>
<gene>
    <name evidence="2" type="ORF">METZ01_LOCUS188483</name>
</gene>
<reference evidence="2" key="1">
    <citation type="submission" date="2018-05" db="EMBL/GenBank/DDBJ databases">
        <authorList>
            <person name="Lanie J.A."/>
            <person name="Ng W.-L."/>
            <person name="Kazmierczak K.M."/>
            <person name="Andrzejewski T.M."/>
            <person name="Davidsen T.M."/>
            <person name="Wayne K.J."/>
            <person name="Tettelin H."/>
            <person name="Glass J.I."/>
            <person name="Rusch D."/>
            <person name="Podicherti R."/>
            <person name="Tsui H.-C.T."/>
            <person name="Winkler M.E."/>
        </authorList>
    </citation>
    <scope>NUCLEOTIDE SEQUENCE</scope>
</reference>
<feature type="non-terminal residue" evidence="2">
    <location>
        <position position="144"/>
    </location>
</feature>
<dbReference type="Gene3D" id="3.40.630.10">
    <property type="entry name" value="Zn peptidases"/>
    <property type="match status" value="1"/>
</dbReference>
<dbReference type="AlphaFoldDB" id="A0A382DBS8"/>